<feature type="compositionally biased region" description="Polar residues" evidence="5">
    <location>
        <begin position="476"/>
        <end position="485"/>
    </location>
</feature>
<name>A0A812C5R6_ACAPH</name>
<dbReference type="InterPro" id="IPR005024">
    <property type="entry name" value="Snf7_fam"/>
</dbReference>
<evidence type="ECO:0000313" key="7">
    <source>
        <dbReference type="EMBL" id="CAE1254160.1"/>
    </source>
</evidence>
<evidence type="ECO:0000256" key="3">
    <source>
        <dbReference type="ARBA" id="ARBA00022753"/>
    </source>
</evidence>
<evidence type="ECO:0000256" key="1">
    <source>
        <dbReference type="ARBA" id="ARBA00004177"/>
    </source>
</evidence>
<feature type="domain" description="CHMP7 winged helix" evidence="6">
    <location>
        <begin position="156"/>
        <end position="228"/>
    </location>
</feature>
<protein>
    <submittedName>
        <fullName evidence="7">CHMP7</fullName>
    </submittedName>
</protein>
<keyword evidence="3" id="KW-0967">Endosome</keyword>
<dbReference type="Gene3D" id="6.10.140.1230">
    <property type="match status" value="1"/>
</dbReference>
<dbReference type="Pfam" id="PF03357">
    <property type="entry name" value="Snf7"/>
    <property type="match status" value="1"/>
</dbReference>
<comment type="subcellular location">
    <subcellularLocation>
        <location evidence="1">Endosome</location>
    </subcellularLocation>
</comment>
<dbReference type="Pfam" id="PF25880">
    <property type="entry name" value="WHD_CHMP7_1st"/>
    <property type="match status" value="1"/>
</dbReference>
<evidence type="ECO:0000313" key="8">
    <source>
        <dbReference type="Proteomes" id="UP000597762"/>
    </source>
</evidence>
<dbReference type="EMBL" id="CAHIKZ030001136">
    <property type="protein sequence ID" value="CAE1254160.1"/>
    <property type="molecule type" value="Genomic_DNA"/>
</dbReference>
<comment type="caution">
    <text evidence="7">The sequence shown here is derived from an EMBL/GenBank/DDBJ whole genome shotgun (WGS) entry which is preliminary data.</text>
</comment>
<dbReference type="GO" id="GO:0006900">
    <property type="term" value="P:vesicle budding from membrane"/>
    <property type="evidence" value="ECO:0007669"/>
    <property type="project" value="TreeGrafter"/>
</dbReference>
<dbReference type="PANTHER" id="PTHR22761">
    <property type="entry name" value="CHARGED MULTIVESICULAR BODY PROTEIN"/>
    <property type="match status" value="1"/>
</dbReference>
<dbReference type="Pfam" id="PF25239">
    <property type="entry name" value="WHD_CHMP7"/>
    <property type="match status" value="1"/>
</dbReference>
<organism evidence="7 8">
    <name type="scientific">Acanthosepion pharaonis</name>
    <name type="common">Pharaoh cuttlefish</name>
    <name type="synonym">Sepia pharaonis</name>
    <dbReference type="NCBI Taxonomy" id="158019"/>
    <lineage>
        <taxon>Eukaryota</taxon>
        <taxon>Metazoa</taxon>
        <taxon>Spiralia</taxon>
        <taxon>Lophotrochozoa</taxon>
        <taxon>Mollusca</taxon>
        <taxon>Cephalopoda</taxon>
        <taxon>Coleoidea</taxon>
        <taxon>Decapodiformes</taxon>
        <taxon>Sepiida</taxon>
        <taxon>Sepiina</taxon>
        <taxon>Sepiidae</taxon>
        <taxon>Acanthosepion</taxon>
    </lineage>
</organism>
<keyword evidence="8" id="KW-1185">Reference proteome</keyword>
<dbReference type="GO" id="GO:0000815">
    <property type="term" value="C:ESCRT III complex"/>
    <property type="evidence" value="ECO:0007669"/>
    <property type="project" value="TreeGrafter"/>
</dbReference>
<evidence type="ECO:0000256" key="5">
    <source>
        <dbReference type="SAM" id="MobiDB-lite"/>
    </source>
</evidence>
<comment type="similarity">
    <text evidence="2">Belongs to the SNF7 family.</text>
</comment>
<evidence type="ECO:0000256" key="2">
    <source>
        <dbReference type="ARBA" id="ARBA00006190"/>
    </source>
</evidence>
<proteinExistence type="inferred from homology"/>
<feature type="compositionally biased region" description="Acidic residues" evidence="5">
    <location>
        <begin position="451"/>
        <end position="461"/>
    </location>
</feature>
<evidence type="ECO:0000259" key="6">
    <source>
        <dbReference type="Pfam" id="PF25239"/>
    </source>
</evidence>
<accession>A0A812C5R6</accession>
<keyword evidence="4" id="KW-0175">Coiled coil</keyword>
<feature type="compositionally biased region" description="Polar residues" evidence="5">
    <location>
        <begin position="435"/>
        <end position="445"/>
    </location>
</feature>
<feature type="region of interest" description="Disordered" evidence="5">
    <location>
        <begin position="435"/>
        <end position="493"/>
    </location>
</feature>
<dbReference type="GO" id="GO:0032511">
    <property type="term" value="P:late endosome to vacuole transport via multivesicular body sorting pathway"/>
    <property type="evidence" value="ECO:0007669"/>
    <property type="project" value="TreeGrafter"/>
</dbReference>
<dbReference type="Proteomes" id="UP000597762">
    <property type="component" value="Unassembled WGS sequence"/>
</dbReference>
<dbReference type="GO" id="GO:0009898">
    <property type="term" value="C:cytoplasmic side of plasma membrane"/>
    <property type="evidence" value="ECO:0007669"/>
    <property type="project" value="TreeGrafter"/>
</dbReference>
<reference evidence="7" key="1">
    <citation type="submission" date="2021-01" db="EMBL/GenBank/DDBJ databases">
        <authorList>
            <person name="Li R."/>
            <person name="Bekaert M."/>
        </authorList>
    </citation>
    <scope>NUCLEOTIDE SEQUENCE</scope>
    <source>
        <strain evidence="7">Farmed</strain>
    </source>
</reference>
<feature type="compositionally biased region" description="Basic and acidic residues" evidence="5">
    <location>
        <begin position="462"/>
        <end position="471"/>
    </location>
</feature>
<evidence type="ECO:0000256" key="4">
    <source>
        <dbReference type="SAM" id="Coils"/>
    </source>
</evidence>
<feature type="coiled-coil region" evidence="4">
    <location>
        <begin position="346"/>
        <end position="396"/>
    </location>
</feature>
<gene>
    <name evidence="7" type="ORF">SPHA_28836</name>
</gene>
<sequence length="493" mass="56358">MKRKDISVMSSYERMDDDEFARICSDDQKMNVMYSSLRDKSVNPQSWQQKMNFWQEAITRHCHQYGLVIIEQASLAKQLTRNGRTPQCLDAVIAEMKRSGKLKPLSAVESEGAAVGWLYWGYSKFIRNPLSWAVGLASSMIVKNNKSQEECMMEVLKKKADHLLDSHLERVRTHHEQDLIDYDHLMELYADLCKDKRELPLLISHLVKQKKALIVPQSSSNQKPLIKFTQNKNVSVSPVKYTDLKIYQIQCVEKRLEKQVHTLTEDIKRLTEEAKGHVQTKSRHLALHTLRRKKNHELILDKKLATLDILHELVFKIKNVSSDQQVLEAYECGVAAMKELTKDINLEKTENVIDELHDTFNEHEEVNQLLANTTLTGDANVDMKELEKELDELMKEDKPNTEEDDLAATFAGLGIKDNEFPQVPAESPCPRLNESTISISPSLQEETMPLLDDEEEEEEEEVKEKAEEIHPKVAFSPQNGNTGKSTAVAVPAS</sequence>
<dbReference type="OrthoDB" id="10250120at2759"/>
<dbReference type="GO" id="GO:0005771">
    <property type="term" value="C:multivesicular body"/>
    <property type="evidence" value="ECO:0007669"/>
    <property type="project" value="TreeGrafter"/>
</dbReference>
<dbReference type="AlphaFoldDB" id="A0A812C5R6"/>
<dbReference type="InterPro" id="IPR057471">
    <property type="entry name" value="CHMP7_WHD"/>
</dbReference>
<dbReference type="PANTHER" id="PTHR22761:SF10">
    <property type="entry name" value="GH13992P"/>
    <property type="match status" value="1"/>
</dbReference>